<feature type="domain" description="Beta-lactamase class A catalytic" evidence="1">
    <location>
        <begin position="82"/>
        <end position="286"/>
    </location>
</feature>
<proteinExistence type="predicted"/>
<sequence>MRKSKILLVVLVLSLLANAGLGFIYFYHSHSGESKETKDLYKKYPYLSKRILQDFPQDLLINFLALRRQLRSEALPYGNKFGFYFEYLPTGTSIGVNEKNEFHAASLFKVPVIIAYYHTKERLGAKDQEITLKEEFIDKDFGDLWRQGAGAKIKASEAVELAMVDSDNTAAKALVPLVGEKDFEEVYQGLDIDVNSDDQGALISAKAYASILKALYFSSLIDKNDSQHILNLLTKTKFPDKLAAGVPTNVPVAHKIGDFVDDEGNEGYRDCGIVYVPRRPYLLCMFSIGTEQEARDRMSNFSRIIYDYVSRTN</sequence>
<gene>
    <name evidence="2" type="ORF">E6Q11_01555</name>
</gene>
<dbReference type="AlphaFoldDB" id="A0A5C7J9A0"/>
<evidence type="ECO:0000313" key="3">
    <source>
        <dbReference type="Proteomes" id="UP000321026"/>
    </source>
</evidence>
<accession>A0A5C7J9A0</accession>
<reference evidence="2 3" key="1">
    <citation type="submission" date="2018-09" db="EMBL/GenBank/DDBJ databases">
        <title>Metagenome Assembled Genomes from an Advanced Water Purification Facility.</title>
        <authorList>
            <person name="Stamps B.W."/>
            <person name="Spear J.R."/>
        </authorList>
    </citation>
    <scope>NUCLEOTIDE SEQUENCE [LARGE SCALE GENOMIC DNA]</scope>
    <source>
        <strain evidence="2">Bin_63_2</strain>
    </source>
</reference>
<organism evidence="2 3">
    <name type="scientific">Candidatus Dojkabacteria bacterium</name>
    <dbReference type="NCBI Taxonomy" id="2099670"/>
    <lineage>
        <taxon>Bacteria</taxon>
        <taxon>Candidatus Dojkabacteria</taxon>
    </lineage>
</organism>
<name>A0A5C7J9A0_9BACT</name>
<dbReference type="InterPro" id="IPR000871">
    <property type="entry name" value="Beta-lactam_class-A"/>
</dbReference>
<dbReference type="GO" id="GO:0046677">
    <property type="term" value="P:response to antibiotic"/>
    <property type="evidence" value="ECO:0007669"/>
    <property type="project" value="InterPro"/>
</dbReference>
<keyword evidence="2" id="KW-0378">Hydrolase</keyword>
<dbReference type="Gene3D" id="3.40.710.10">
    <property type="entry name" value="DD-peptidase/beta-lactamase superfamily"/>
    <property type="match status" value="1"/>
</dbReference>
<dbReference type="SUPFAM" id="SSF56601">
    <property type="entry name" value="beta-lactamase/transpeptidase-like"/>
    <property type="match status" value="1"/>
</dbReference>
<comment type="caution">
    <text evidence="2">The sequence shown here is derived from an EMBL/GenBank/DDBJ whole genome shotgun (WGS) entry which is preliminary data.</text>
</comment>
<evidence type="ECO:0000313" key="2">
    <source>
        <dbReference type="EMBL" id="TXG78180.1"/>
    </source>
</evidence>
<dbReference type="Proteomes" id="UP000321026">
    <property type="component" value="Unassembled WGS sequence"/>
</dbReference>
<dbReference type="GO" id="GO:0008800">
    <property type="term" value="F:beta-lactamase activity"/>
    <property type="evidence" value="ECO:0007669"/>
    <property type="project" value="InterPro"/>
</dbReference>
<evidence type="ECO:0000259" key="1">
    <source>
        <dbReference type="Pfam" id="PF13354"/>
    </source>
</evidence>
<dbReference type="InterPro" id="IPR012338">
    <property type="entry name" value="Beta-lactam/transpept-like"/>
</dbReference>
<dbReference type="Pfam" id="PF13354">
    <property type="entry name" value="Beta-lactamase2"/>
    <property type="match status" value="1"/>
</dbReference>
<dbReference type="GO" id="GO:0030655">
    <property type="term" value="P:beta-lactam antibiotic catabolic process"/>
    <property type="evidence" value="ECO:0007669"/>
    <property type="project" value="InterPro"/>
</dbReference>
<dbReference type="PANTHER" id="PTHR35333:SF3">
    <property type="entry name" value="BETA-LACTAMASE-TYPE TRANSPEPTIDASE FOLD CONTAINING PROTEIN"/>
    <property type="match status" value="1"/>
</dbReference>
<dbReference type="EMBL" id="SSDS01000025">
    <property type="protein sequence ID" value="TXG78180.1"/>
    <property type="molecule type" value="Genomic_DNA"/>
</dbReference>
<dbReference type="InterPro" id="IPR045155">
    <property type="entry name" value="Beta-lactam_cat"/>
</dbReference>
<protein>
    <submittedName>
        <fullName evidence="2">Serine hydrolase</fullName>
    </submittedName>
</protein>
<dbReference type="PANTHER" id="PTHR35333">
    <property type="entry name" value="BETA-LACTAMASE"/>
    <property type="match status" value="1"/>
</dbReference>